<gene>
    <name evidence="2" type="ORF">ESCO_006728</name>
</gene>
<organism evidence="2 3">
    <name type="scientific">Escovopsis weberi</name>
    <dbReference type="NCBI Taxonomy" id="150374"/>
    <lineage>
        <taxon>Eukaryota</taxon>
        <taxon>Fungi</taxon>
        <taxon>Dikarya</taxon>
        <taxon>Ascomycota</taxon>
        <taxon>Pezizomycotina</taxon>
        <taxon>Sordariomycetes</taxon>
        <taxon>Hypocreomycetidae</taxon>
        <taxon>Hypocreales</taxon>
        <taxon>Hypocreaceae</taxon>
        <taxon>Escovopsis</taxon>
    </lineage>
</organism>
<feature type="region of interest" description="Disordered" evidence="1">
    <location>
        <begin position="1"/>
        <end position="168"/>
    </location>
</feature>
<evidence type="ECO:0000313" key="3">
    <source>
        <dbReference type="Proteomes" id="UP000053831"/>
    </source>
</evidence>
<dbReference type="EMBL" id="LGSR01000011">
    <property type="protein sequence ID" value="KOS21316.1"/>
    <property type="molecule type" value="Genomic_DNA"/>
</dbReference>
<dbReference type="AlphaFoldDB" id="A0A0M8MXI0"/>
<feature type="compositionally biased region" description="Basic and acidic residues" evidence="1">
    <location>
        <begin position="57"/>
        <end position="71"/>
    </location>
</feature>
<keyword evidence="3" id="KW-1185">Reference proteome</keyword>
<feature type="region of interest" description="Disordered" evidence="1">
    <location>
        <begin position="269"/>
        <end position="323"/>
    </location>
</feature>
<sequence>MADEDDSAGELPDPSTHDEAIAPEEATARESQHHPEPSDAQAVADPAFPSLHPQEANSHDDREVQLLHEVDTALSTISEMAPQSVAETVEAQPLQHQEEEEEAEAPAASASPAHKSVAQHASSSSFARTVSHDISFGDDDDPEWSLSRTDTDPFKFMPQQPYNTNSFPIVPSIAAADSELHQGEEEKAEEEEDAPLQFNQAMDIVQEAEKDWFADEEQYQGAAPADHTEAYTALNTETASGHRRVSSYSMGCHVQLPEAAASEARFDEGLPLIPHNGTGQDLQEDSIAPGGLEGSFNDDGDEENDGFFGQIREAQDGSSLKMDDVFRLQRKSTMQVLQAMDPTPFTRQDTLETPVEADEGRLESPAPEQEEADDATNQDRVPAREQDLASKWEEAFADEQEDADFLLDESANGAQDVDAAAFLGSDDEGLLEDDEPHAPIQPAVPALAAQNPYSALGQMPPTQVPPVGLPSQFGQPPPPQLEQTKAQSFADKSRGGYSSPYDLPTDLIATTKPPTPAARPHGDFFEDLPMTTKLRPNSRQSPLFSSTLCLQAAFVL</sequence>
<comment type="caution">
    <text evidence="2">The sequence shown here is derived from an EMBL/GenBank/DDBJ whole genome shotgun (WGS) entry which is preliminary data.</text>
</comment>
<evidence type="ECO:0000313" key="2">
    <source>
        <dbReference type="EMBL" id="KOS21316.1"/>
    </source>
</evidence>
<protein>
    <submittedName>
        <fullName evidence="2">COPII coat assembly protein SEC16</fullName>
    </submittedName>
</protein>
<proteinExistence type="predicted"/>
<dbReference type="Proteomes" id="UP000053831">
    <property type="component" value="Unassembled WGS sequence"/>
</dbReference>
<feature type="region of interest" description="Disordered" evidence="1">
    <location>
        <begin position="335"/>
        <end position="387"/>
    </location>
</feature>
<name>A0A0M8MXI0_ESCWE</name>
<feature type="region of interest" description="Disordered" evidence="1">
    <location>
        <begin position="454"/>
        <end position="526"/>
    </location>
</feature>
<evidence type="ECO:0000256" key="1">
    <source>
        <dbReference type="SAM" id="MobiDB-lite"/>
    </source>
</evidence>
<feature type="compositionally biased region" description="Acidic residues" evidence="1">
    <location>
        <begin position="296"/>
        <end position="305"/>
    </location>
</feature>
<dbReference type="STRING" id="150374.A0A0M8MXI0"/>
<feature type="compositionally biased region" description="Polar residues" evidence="1">
    <location>
        <begin position="119"/>
        <end position="128"/>
    </location>
</feature>
<dbReference type="OrthoDB" id="8918678at2759"/>
<accession>A0A0M8MXI0</accession>
<feature type="compositionally biased region" description="Basic and acidic residues" evidence="1">
    <location>
        <begin position="15"/>
        <end position="37"/>
    </location>
</feature>
<reference evidence="2 3" key="1">
    <citation type="submission" date="2015-07" db="EMBL/GenBank/DDBJ databases">
        <title>The genome of the fungus Escovopsis weberi, a specialized disease agent of ant agriculture.</title>
        <authorList>
            <person name="de Man T.J."/>
            <person name="Stajich J.E."/>
            <person name="Kubicek C.P."/>
            <person name="Chenthamara K."/>
            <person name="Atanasova L."/>
            <person name="Druzhinina I.S."/>
            <person name="Birnbaum S."/>
            <person name="Barribeau S.M."/>
            <person name="Teiling C."/>
            <person name="Suen G."/>
            <person name="Currie C."/>
            <person name="Gerardo N.M."/>
        </authorList>
    </citation>
    <scope>NUCLEOTIDE SEQUENCE [LARGE SCALE GENOMIC DNA]</scope>
</reference>